<organism evidence="1 2">
    <name type="scientific">Achlya hypogyna</name>
    <name type="common">Oomycete</name>
    <name type="synonym">Protoachlya hypogyna</name>
    <dbReference type="NCBI Taxonomy" id="1202772"/>
    <lineage>
        <taxon>Eukaryota</taxon>
        <taxon>Sar</taxon>
        <taxon>Stramenopiles</taxon>
        <taxon>Oomycota</taxon>
        <taxon>Saprolegniomycetes</taxon>
        <taxon>Saprolegniales</taxon>
        <taxon>Achlyaceae</taxon>
        <taxon>Achlya</taxon>
    </lineage>
</organism>
<protein>
    <submittedName>
        <fullName evidence="1">Uncharacterized protein</fullName>
    </submittedName>
</protein>
<keyword evidence="2" id="KW-1185">Reference proteome</keyword>
<gene>
    <name evidence="1" type="ORF">ACHHYP_15216</name>
</gene>
<dbReference type="OrthoDB" id="59427at2759"/>
<name>A0A1V9YBA7_ACHHY</name>
<reference evidence="1 2" key="1">
    <citation type="journal article" date="2014" name="Genome Biol. Evol.">
        <title>The secreted proteins of Achlya hypogyna and Thraustotheca clavata identify the ancestral oomycete secretome and reveal gene acquisitions by horizontal gene transfer.</title>
        <authorList>
            <person name="Misner I."/>
            <person name="Blouin N."/>
            <person name="Leonard G."/>
            <person name="Richards T.A."/>
            <person name="Lane C.E."/>
        </authorList>
    </citation>
    <scope>NUCLEOTIDE SEQUENCE [LARGE SCALE GENOMIC DNA]</scope>
    <source>
        <strain evidence="1 2">ATCC 48635</strain>
    </source>
</reference>
<dbReference type="EMBL" id="JNBR01002405">
    <property type="protein sequence ID" value="OQR83010.1"/>
    <property type="molecule type" value="Genomic_DNA"/>
</dbReference>
<proteinExistence type="predicted"/>
<accession>A0A1V9YBA7</accession>
<dbReference type="Proteomes" id="UP000243579">
    <property type="component" value="Unassembled WGS sequence"/>
</dbReference>
<comment type="caution">
    <text evidence="1">The sequence shown here is derived from an EMBL/GenBank/DDBJ whole genome shotgun (WGS) entry which is preliminary data.</text>
</comment>
<evidence type="ECO:0000313" key="2">
    <source>
        <dbReference type="Proteomes" id="UP000243579"/>
    </source>
</evidence>
<sequence length="351" mass="38272">MTEASPRPTAVVAGVQGAVGALALGTLLASVRARNPAPPSALFVALAAGCGLFRSLQPTAPRLAAGVASVAFFRLITDAHKHIVLSYALVESALALYALGPASALVEHATSIAVTSRLMYIYLFRCEWILPSQLKMLDYQSCLPAAVLAATRHEIRTGTGSRCACFHPDKSCGTFLRDESAKHFASGAKIFFPIHLVGAFMAWHKQALDVPKQLADYVRSILFLSGNYIFPYMFSCLVPIADHHIAITLASLTPYLAQFFEPPKRRFTIRKAVASYSLITVFYQLKEYGLLSRLSRAQVVSAATLVYATCMVGLLERPERQNRWLMRGLYGYDVRKPKGDATAKSIPAVES</sequence>
<evidence type="ECO:0000313" key="1">
    <source>
        <dbReference type="EMBL" id="OQR83010.1"/>
    </source>
</evidence>
<dbReference type="AlphaFoldDB" id="A0A1V9YBA7"/>